<feature type="transmembrane region" description="Helical" evidence="1">
    <location>
        <begin position="282"/>
        <end position="315"/>
    </location>
</feature>
<keyword evidence="1" id="KW-0472">Membrane</keyword>
<gene>
    <name evidence="2" type="ORF">FHS18_002572</name>
</gene>
<evidence type="ECO:0000313" key="2">
    <source>
        <dbReference type="EMBL" id="MBB3110505.1"/>
    </source>
</evidence>
<keyword evidence="3" id="KW-1185">Reference proteome</keyword>
<evidence type="ECO:0000313" key="3">
    <source>
        <dbReference type="Proteomes" id="UP000570361"/>
    </source>
</evidence>
<proteinExistence type="predicted"/>
<evidence type="ECO:0008006" key="4">
    <source>
        <dbReference type="Google" id="ProtNLM"/>
    </source>
</evidence>
<feature type="transmembrane region" description="Helical" evidence="1">
    <location>
        <begin position="345"/>
        <end position="364"/>
    </location>
</feature>
<feature type="transmembrane region" description="Helical" evidence="1">
    <location>
        <begin position="29"/>
        <end position="48"/>
    </location>
</feature>
<protein>
    <recommendedName>
        <fullName evidence="4">Multi-tm2 domain protein</fullName>
    </recommendedName>
</protein>
<feature type="transmembrane region" description="Helical" evidence="1">
    <location>
        <begin position="6"/>
        <end position="22"/>
    </location>
</feature>
<dbReference type="Proteomes" id="UP000570361">
    <property type="component" value="Unassembled WGS sequence"/>
</dbReference>
<sequence>MVRNPIVTLLLGIVPGLGHFSVGRKARGFIYALIIFGITAFGFLVGVAEGMPEFFFVMLLIAFGFWLINMLDLVIYLLRHNGQPAAGMGGYPGHLPVYGPHMDASAAGWGAGDVPPPPGSAGMGHGGEFHGGGSYGAGPYGSGMPPYGVKKDDAGERFYTILLSFVPGLGHLSLGLMQRGLTLLIGFFGLLTMILFITALANEGGFLVFLGVLPIVWLYGMFDAIRQVQRKQAGEPLIDRSIMEDWDEHRVTGKRSRWFATVLSIMPGAGHMYLGLQKRGLQLMAAFLLSIYLLDALSLSLFLFIVPLIWCFAFFDSLQLQSRYALEGYVPDVPVVDWLMYRQKWIGIALLLLGVYYLFDRLLLDYLERISVEWGWQFRYYFKTGMTALVLIGVGIKLLLGGKSKEVQP</sequence>
<organism evidence="2 3">
    <name type="scientific">Paenibacillus phyllosphaerae</name>
    <dbReference type="NCBI Taxonomy" id="274593"/>
    <lineage>
        <taxon>Bacteria</taxon>
        <taxon>Bacillati</taxon>
        <taxon>Bacillota</taxon>
        <taxon>Bacilli</taxon>
        <taxon>Bacillales</taxon>
        <taxon>Paenibacillaceae</taxon>
        <taxon>Paenibacillus</taxon>
    </lineage>
</organism>
<comment type="caution">
    <text evidence="2">The sequence shown here is derived from an EMBL/GenBank/DDBJ whole genome shotgun (WGS) entry which is preliminary data.</text>
</comment>
<feature type="transmembrane region" description="Helical" evidence="1">
    <location>
        <begin position="181"/>
        <end position="200"/>
    </location>
</feature>
<dbReference type="RefSeq" id="WP_183600423.1">
    <property type="nucleotide sequence ID" value="NZ_JACHXK010000005.1"/>
</dbReference>
<feature type="transmembrane region" description="Helical" evidence="1">
    <location>
        <begin position="258"/>
        <end position="276"/>
    </location>
</feature>
<keyword evidence="1" id="KW-1133">Transmembrane helix</keyword>
<feature type="transmembrane region" description="Helical" evidence="1">
    <location>
        <begin position="380"/>
        <end position="400"/>
    </location>
</feature>
<name>A0A7W5AXA0_9BACL</name>
<dbReference type="EMBL" id="JACHXK010000005">
    <property type="protein sequence ID" value="MBB3110505.1"/>
    <property type="molecule type" value="Genomic_DNA"/>
</dbReference>
<reference evidence="2 3" key="1">
    <citation type="submission" date="2020-08" db="EMBL/GenBank/DDBJ databases">
        <title>Genomic Encyclopedia of Type Strains, Phase III (KMG-III): the genomes of soil and plant-associated and newly described type strains.</title>
        <authorList>
            <person name="Whitman W."/>
        </authorList>
    </citation>
    <scope>NUCLEOTIDE SEQUENCE [LARGE SCALE GENOMIC DNA]</scope>
    <source>
        <strain evidence="2 3">CECT 5862</strain>
    </source>
</reference>
<feature type="transmembrane region" description="Helical" evidence="1">
    <location>
        <begin position="54"/>
        <end position="78"/>
    </location>
</feature>
<dbReference type="AlphaFoldDB" id="A0A7W5AXA0"/>
<keyword evidence="1" id="KW-0812">Transmembrane</keyword>
<feature type="transmembrane region" description="Helical" evidence="1">
    <location>
        <begin position="206"/>
        <end position="222"/>
    </location>
</feature>
<evidence type="ECO:0000256" key="1">
    <source>
        <dbReference type="SAM" id="Phobius"/>
    </source>
</evidence>
<accession>A0A7W5AXA0</accession>